<evidence type="ECO:0000256" key="5">
    <source>
        <dbReference type="ARBA" id="ARBA00022989"/>
    </source>
</evidence>
<organism evidence="9 10">
    <name type="scientific">Mycena albidolilacea</name>
    <dbReference type="NCBI Taxonomy" id="1033008"/>
    <lineage>
        <taxon>Eukaryota</taxon>
        <taxon>Fungi</taxon>
        <taxon>Dikarya</taxon>
        <taxon>Basidiomycota</taxon>
        <taxon>Agaricomycotina</taxon>
        <taxon>Agaricomycetes</taxon>
        <taxon>Agaricomycetidae</taxon>
        <taxon>Agaricales</taxon>
        <taxon>Marasmiineae</taxon>
        <taxon>Mycenaceae</taxon>
        <taxon>Mycena</taxon>
    </lineage>
</organism>
<protein>
    <recommendedName>
        <fullName evidence="7">Derlin</fullName>
    </recommendedName>
</protein>
<feature type="transmembrane region" description="Helical" evidence="7">
    <location>
        <begin position="20"/>
        <end position="41"/>
    </location>
</feature>
<dbReference type="Pfam" id="PF04511">
    <property type="entry name" value="DER1"/>
    <property type="match status" value="1"/>
</dbReference>
<keyword evidence="10" id="KW-1185">Reference proteome</keyword>
<feature type="transmembrane region" description="Helical" evidence="7">
    <location>
        <begin position="96"/>
        <end position="118"/>
    </location>
</feature>
<feature type="compositionally biased region" description="Low complexity" evidence="8">
    <location>
        <begin position="246"/>
        <end position="265"/>
    </location>
</feature>
<evidence type="ECO:0000256" key="7">
    <source>
        <dbReference type="RuleBase" id="RU363059"/>
    </source>
</evidence>
<dbReference type="AlphaFoldDB" id="A0AAD6Z3R0"/>
<dbReference type="EMBL" id="JARIHO010000091">
    <property type="protein sequence ID" value="KAJ7306769.1"/>
    <property type="molecule type" value="Genomic_DNA"/>
</dbReference>
<dbReference type="SUPFAM" id="SSF144091">
    <property type="entry name" value="Rhomboid-like"/>
    <property type="match status" value="1"/>
</dbReference>
<evidence type="ECO:0000256" key="2">
    <source>
        <dbReference type="ARBA" id="ARBA00008917"/>
    </source>
</evidence>
<comment type="caution">
    <text evidence="9">The sequence shown here is derived from an EMBL/GenBank/DDBJ whole genome shotgun (WGS) entry which is preliminary data.</text>
</comment>
<feature type="compositionally biased region" description="Gly residues" evidence="8">
    <location>
        <begin position="266"/>
        <end position="277"/>
    </location>
</feature>
<feature type="region of interest" description="Disordered" evidence="8">
    <location>
        <begin position="212"/>
        <end position="277"/>
    </location>
</feature>
<evidence type="ECO:0000256" key="8">
    <source>
        <dbReference type="SAM" id="MobiDB-lite"/>
    </source>
</evidence>
<comment type="subcellular location">
    <subcellularLocation>
        <location evidence="1 7">Endoplasmic reticulum membrane</location>
        <topology evidence="1 7">Multi-pass membrane protein</topology>
    </subcellularLocation>
</comment>
<evidence type="ECO:0000313" key="10">
    <source>
        <dbReference type="Proteomes" id="UP001218218"/>
    </source>
</evidence>
<reference evidence="9" key="1">
    <citation type="submission" date="2023-03" db="EMBL/GenBank/DDBJ databases">
        <title>Massive genome expansion in bonnet fungi (Mycena s.s.) driven by repeated elements and novel gene families across ecological guilds.</title>
        <authorList>
            <consortium name="Lawrence Berkeley National Laboratory"/>
            <person name="Harder C.B."/>
            <person name="Miyauchi S."/>
            <person name="Viragh M."/>
            <person name="Kuo A."/>
            <person name="Thoen E."/>
            <person name="Andreopoulos B."/>
            <person name="Lu D."/>
            <person name="Skrede I."/>
            <person name="Drula E."/>
            <person name="Henrissat B."/>
            <person name="Morin E."/>
            <person name="Kohler A."/>
            <person name="Barry K."/>
            <person name="LaButti K."/>
            <person name="Morin E."/>
            <person name="Salamov A."/>
            <person name="Lipzen A."/>
            <person name="Mereny Z."/>
            <person name="Hegedus B."/>
            <person name="Baldrian P."/>
            <person name="Stursova M."/>
            <person name="Weitz H."/>
            <person name="Taylor A."/>
            <person name="Grigoriev I.V."/>
            <person name="Nagy L.G."/>
            <person name="Martin F."/>
            <person name="Kauserud H."/>
        </authorList>
    </citation>
    <scope>NUCLEOTIDE SEQUENCE</scope>
    <source>
        <strain evidence="9">CBHHK002</strain>
    </source>
</reference>
<dbReference type="InterPro" id="IPR007599">
    <property type="entry name" value="DER1"/>
</dbReference>
<comment type="function">
    <text evidence="7">May be involved in the degradation of misfolded endoplasmic reticulum (ER) luminal proteins.</text>
</comment>
<evidence type="ECO:0000256" key="6">
    <source>
        <dbReference type="ARBA" id="ARBA00023136"/>
    </source>
</evidence>
<keyword evidence="3 7" id="KW-0812">Transmembrane</keyword>
<proteinExistence type="inferred from homology"/>
<feature type="transmembrane region" description="Helical" evidence="7">
    <location>
        <begin position="125"/>
        <end position="149"/>
    </location>
</feature>
<evidence type="ECO:0000313" key="9">
    <source>
        <dbReference type="EMBL" id="KAJ7306769.1"/>
    </source>
</evidence>
<keyword evidence="6 7" id="KW-0472">Membrane</keyword>
<dbReference type="InterPro" id="IPR035952">
    <property type="entry name" value="Rhomboid-like_sf"/>
</dbReference>
<dbReference type="GO" id="GO:0006950">
    <property type="term" value="P:response to stress"/>
    <property type="evidence" value="ECO:0007669"/>
    <property type="project" value="UniProtKB-ARBA"/>
</dbReference>
<comment type="similarity">
    <text evidence="2 7">Belongs to the derlin family.</text>
</comment>
<feature type="transmembrane region" description="Helical" evidence="7">
    <location>
        <begin position="161"/>
        <end position="183"/>
    </location>
</feature>
<keyword evidence="5 7" id="KW-1133">Transmembrane helix</keyword>
<gene>
    <name evidence="9" type="ORF">DFH08DRAFT_793179</name>
</gene>
<evidence type="ECO:0000256" key="1">
    <source>
        <dbReference type="ARBA" id="ARBA00004477"/>
    </source>
</evidence>
<evidence type="ECO:0000256" key="4">
    <source>
        <dbReference type="ARBA" id="ARBA00022824"/>
    </source>
</evidence>
<accession>A0AAD6Z3R0</accession>
<dbReference type="PANTHER" id="PTHR11009">
    <property type="entry name" value="DER1-LIKE PROTEIN, DERLIN"/>
    <property type="match status" value="1"/>
</dbReference>
<evidence type="ECO:0000256" key="3">
    <source>
        <dbReference type="ARBA" id="ARBA00022692"/>
    </source>
</evidence>
<dbReference type="GO" id="GO:0005789">
    <property type="term" value="C:endoplasmic reticulum membrane"/>
    <property type="evidence" value="ECO:0007669"/>
    <property type="project" value="UniProtKB-SubCell"/>
</dbReference>
<keyword evidence="4 7" id="KW-0256">Endoplasmic reticulum</keyword>
<sequence length="277" mass="29161">MSDLVAEIRKIPPVTRTLCISSVCVSLGVMMSLVSPYKVIYTYSLAFGKLEIWRLYSSFFLGSGGINYIFDLVMLYRTMNDLESGPYARKSADLAWQLAIASAAIIVTSIPVGSMIFFRPLLLCIAYIGSALAPPGAMTSIMGLITLPVKYLPYIMLGMDLLMGGPSAVATALPGAVVGHLWWWGVWGPQLGGAGGVLTPWSAAPRWLRQWMGEGDAPPPGARRADGSTGANSGSGVHVIAPRRMAQASAPAAGAGSSATETTGYNWGGGGNRLGRS</sequence>
<dbReference type="Proteomes" id="UP001218218">
    <property type="component" value="Unassembled WGS sequence"/>
</dbReference>
<feature type="transmembrane region" description="Helical" evidence="7">
    <location>
        <begin position="53"/>
        <end position="76"/>
    </location>
</feature>
<name>A0AAD6Z3R0_9AGAR</name>